<dbReference type="RefSeq" id="WP_369745689.1">
    <property type="nucleotide sequence ID" value="NZ_CP165735.1"/>
</dbReference>
<sequence length="352" mass="38192">MKVLILHGYSADNIGDGMLVTEAIELLTATFPAEAIDLTLFASDPGSFDLPGVSLRRSKPSLRGYDRDYLATLRNLDSFDLIVGVGGGYLRGGNCVELAKALLVHGVQLRAASRHGAKVVYLPQSIGPLRLGSAPRFRRHLGRLSRVWARDDRTVQELGLTSVVRRVPDMAVLRVPARTTQPVEATPVYSVRNLRGGLPAPIIELAGLVGSFDGYVQSQTGGNQDLSPMQSLNPRRILSRGDFLNGASAKRVVVAVRLHAALMALQAGHYVIHLSYERKGFAAFEDLGLKEYVHNAFSFDPETVHAHIDRLLNSETAREEYDAAVNRSAARTDEAYEALGASLRDAVLGVTA</sequence>
<organism evidence="2">
    <name type="scientific">Paenarthrobacter sp. AMU7</name>
    <dbReference type="NCBI Taxonomy" id="3162492"/>
    <lineage>
        <taxon>Bacteria</taxon>
        <taxon>Bacillati</taxon>
        <taxon>Actinomycetota</taxon>
        <taxon>Actinomycetes</taxon>
        <taxon>Micrococcales</taxon>
        <taxon>Micrococcaceae</taxon>
        <taxon>Paenarthrobacter</taxon>
    </lineage>
</organism>
<accession>A0AB39YNI2</accession>
<dbReference type="AlphaFoldDB" id="A0AB39YNI2"/>
<gene>
    <name evidence="2" type="ORF">ABQM86_00645</name>
</gene>
<evidence type="ECO:0000313" key="2">
    <source>
        <dbReference type="EMBL" id="XDV71735.1"/>
    </source>
</evidence>
<dbReference type="PANTHER" id="PTHR36836:SF1">
    <property type="entry name" value="COLANIC ACID BIOSYNTHESIS PROTEIN WCAK"/>
    <property type="match status" value="1"/>
</dbReference>
<dbReference type="EMBL" id="CP165735">
    <property type="protein sequence ID" value="XDV71735.1"/>
    <property type="molecule type" value="Genomic_DNA"/>
</dbReference>
<dbReference type="GO" id="GO:0016740">
    <property type="term" value="F:transferase activity"/>
    <property type="evidence" value="ECO:0007669"/>
    <property type="project" value="UniProtKB-KW"/>
</dbReference>
<reference evidence="2" key="1">
    <citation type="submission" date="2024-07" db="EMBL/GenBank/DDBJ databases">
        <authorList>
            <person name="Li J."/>
            <person name="Wei H."/>
            <person name="Ma J."/>
        </authorList>
    </citation>
    <scope>NUCLEOTIDE SEQUENCE</scope>
    <source>
        <strain evidence="2">AMU7</strain>
    </source>
</reference>
<proteinExistence type="predicted"/>
<name>A0AB39YNI2_9MICC</name>
<dbReference type="InterPro" id="IPR007345">
    <property type="entry name" value="Polysacch_pyruvyl_Trfase"/>
</dbReference>
<feature type="domain" description="Polysaccharide pyruvyl transferase" evidence="1">
    <location>
        <begin position="13"/>
        <end position="277"/>
    </location>
</feature>
<evidence type="ECO:0000259" key="1">
    <source>
        <dbReference type="Pfam" id="PF04230"/>
    </source>
</evidence>
<dbReference type="Pfam" id="PF04230">
    <property type="entry name" value="PS_pyruv_trans"/>
    <property type="match status" value="1"/>
</dbReference>
<dbReference type="PANTHER" id="PTHR36836">
    <property type="entry name" value="COLANIC ACID BIOSYNTHESIS PROTEIN WCAK"/>
    <property type="match status" value="1"/>
</dbReference>
<keyword evidence="2" id="KW-0808">Transferase</keyword>
<protein>
    <submittedName>
        <fullName evidence="2">Polysaccharide pyruvyl transferase family protein</fullName>
    </submittedName>
</protein>